<evidence type="ECO:0000256" key="6">
    <source>
        <dbReference type="ARBA" id="ARBA00022777"/>
    </source>
</evidence>
<feature type="domain" description="Aspartate/glutamate/uridylate kinase" evidence="10">
    <location>
        <begin position="1"/>
        <end position="242"/>
    </location>
</feature>
<comment type="function">
    <text evidence="9">Involved in both the arginine and lysine biosynthetic pathways. Phosphorylates the LysW-bound precursors glutamate (for arginine biosynthesis), respectively alpha-aminoadipate (for lysine biosynthesis).</text>
</comment>
<keyword evidence="6 9" id="KW-0418">Kinase</keyword>
<dbReference type="SUPFAM" id="SSF53633">
    <property type="entry name" value="Carbamate kinase-like"/>
    <property type="match status" value="1"/>
</dbReference>
<evidence type="ECO:0000259" key="10">
    <source>
        <dbReference type="Pfam" id="PF00696"/>
    </source>
</evidence>
<feature type="site" description="Transition state stabilizer" evidence="9">
    <location>
        <position position="5"/>
    </location>
</feature>
<evidence type="ECO:0000256" key="7">
    <source>
        <dbReference type="ARBA" id="ARBA00022840"/>
    </source>
</evidence>
<comment type="similarity">
    <text evidence="9">Belongs to the acetylglutamate kinase family. LysZ subfamily.</text>
</comment>
<accession>A0A2U9IE97</accession>
<proteinExistence type="inferred from homology"/>
<dbReference type="GO" id="GO:0003991">
    <property type="term" value="F:acetylglutamate kinase activity"/>
    <property type="evidence" value="ECO:0007669"/>
    <property type="project" value="TreeGrafter"/>
</dbReference>
<dbReference type="PANTHER" id="PTHR23342">
    <property type="entry name" value="N-ACETYLGLUTAMATE SYNTHASE"/>
    <property type="match status" value="1"/>
</dbReference>
<dbReference type="EC" id="2.7.2.17" evidence="9"/>
<dbReference type="RefSeq" id="WP_110270191.1">
    <property type="nucleotide sequence ID" value="NZ_CP029289.2"/>
</dbReference>
<comment type="pathway">
    <text evidence="9">Amino-acid biosynthesis; L-arginine biosynthesis.</text>
</comment>
<protein>
    <recommendedName>
        <fullName evidence="9">[LysW]-aminoadipate/[LysW]-glutamate kinase</fullName>
        <ecNumber evidence="9">2.7.2.17</ecNumber>
        <ecNumber evidence="9">2.7.2.19</ecNumber>
    </recommendedName>
</protein>
<name>A0A2U9IE97_9CREN</name>
<dbReference type="GeneID" id="36831805"/>
<dbReference type="HAMAP" id="MF_02082">
    <property type="entry name" value="LysZ"/>
    <property type="match status" value="1"/>
</dbReference>
<evidence type="ECO:0000256" key="2">
    <source>
        <dbReference type="ARBA" id="ARBA00022571"/>
    </source>
</evidence>
<dbReference type="PIRSF" id="PIRSF000728">
    <property type="entry name" value="NAGK"/>
    <property type="match status" value="1"/>
</dbReference>
<dbReference type="CDD" id="cd04251">
    <property type="entry name" value="AAK_NAGK-UC"/>
    <property type="match status" value="1"/>
</dbReference>
<keyword evidence="8 9" id="KW-0457">Lysine biosynthesis</keyword>
<feature type="site" description="Transition state stabilizer" evidence="9">
    <location>
        <position position="224"/>
    </location>
</feature>
<gene>
    <name evidence="11" type="primary">argB</name>
    <name evidence="9" type="synonym">lysZ</name>
    <name evidence="11" type="ORF">DFR85_06575</name>
</gene>
<dbReference type="GO" id="GO:0019878">
    <property type="term" value="P:lysine biosynthetic process via aminoadipic acid"/>
    <property type="evidence" value="ECO:0007669"/>
    <property type="project" value="UniProtKB-UniRule"/>
</dbReference>
<dbReference type="InterPro" id="IPR037529">
    <property type="entry name" value="LysZ"/>
</dbReference>
<keyword evidence="1 9" id="KW-0963">Cytoplasm</keyword>
<dbReference type="Pfam" id="PF00696">
    <property type="entry name" value="AA_kinase"/>
    <property type="match status" value="1"/>
</dbReference>
<evidence type="ECO:0000256" key="5">
    <source>
        <dbReference type="ARBA" id="ARBA00022741"/>
    </source>
</evidence>
<dbReference type="GO" id="GO:0005524">
    <property type="term" value="F:ATP binding"/>
    <property type="evidence" value="ECO:0007669"/>
    <property type="project" value="UniProtKB-KW"/>
</dbReference>
<reference evidence="11 12" key="1">
    <citation type="submission" date="2018-05" db="EMBL/GenBank/DDBJ databases">
        <title>Complete Genome Sequences of Extremely Thermoacidophilic, Metal-Mobilizing Type-Strain Members of the Archaeal Family Sulfolobaceae: Acidianus brierleyi DSM-1651T, Acidianus sulfidivorans DSM-18786T, Metallosphaera hakonensis DSM-7519T, and Metallosphaera prunae DSM-10039T.</title>
        <authorList>
            <person name="Counts J.A."/>
            <person name="Kelly R.M."/>
        </authorList>
    </citation>
    <scope>NUCLEOTIDE SEQUENCE [LARGE SCALE GENOMIC DNA]</scope>
    <source>
        <strain evidence="11 12">DSM 1651</strain>
    </source>
</reference>
<dbReference type="EMBL" id="CP029289">
    <property type="protein sequence ID" value="AWR94310.1"/>
    <property type="molecule type" value="Genomic_DNA"/>
</dbReference>
<dbReference type="UniPathway" id="UPA00068"/>
<dbReference type="InterPro" id="IPR004662">
    <property type="entry name" value="AcgluKinase_fam"/>
</dbReference>
<dbReference type="GO" id="GO:0042450">
    <property type="term" value="P:L-arginine biosynthetic process via ornithine"/>
    <property type="evidence" value="ECO:0007669"/>
    <property type="project" value="UniProtKB-UniRule"/>
</dbReference>
<evidence type="ECO:0000256" key="3">
    <source>
        <dbReference type="ARBA" id="ARBA00022605"/>
    </source>
</evidence>
<dbReference type="AlphaFoldDB" id="A0A2U9IE97"/>
<keyword evidence="12" id="KW-1185">Reference proteome</keyword>
<dbReference type="NCBIfam" id="NF010662">
    <property type="entry name" value="PRK14058.1-4"/>
    <property type="match status" value="1"/>
</dbReference>
<dbReference type="KEGG" id="abri:DFR85_06575"/>
<dbReference type="OrthoDB" id="6816at2157"/>
<keyword evidence="5 9" id="KW-0547">Nucleotide-binding</keyword>
<dbReference type="InterPro" id="IPR001048">
    <property type="entry name" value="Asp/Glu/Uridylate_kinase"/>
</dbReference>
<keyword evidence="7 9" id="KW-0067">ATP-binding</keyword>
<evidence type="ECO:0000313" key="12">
    <source>
        <dbReference type="Proteomes" id="UP000248044"/>
    </source>
</evidence>
<keyword evidence="3 9" id="KW-0028">Amino-acid biosynthesis</keyword>
<comment type="catalytic activity">
    <reaction evidence="9">
        <text>[amino-group carrier protein]-C-terminal-gamma-(L-glutamyl)-L-glutamate + ATP = [amino-group carrier protein]-C-terminal-gamma-(5-phospho-L-glutamyl)-L-glutamate + ADP</text>
        <dbReference type="Rhea" id="RHEA:52632"/>
        <dbReference type="Rhea" id="RHEA-COMP:13311"/>
        <dbReference type="Rhea" id="RHEA-COMP:13313"/>
        <dbReference type="ChEBI" id="CHEBI:30616"/>
        <dbReference type="ChEBI" id="CHEBI:136714"/>
        <dbReference type="ChEBI" id="CHEBI:136717"/>
        <dbReference type="ChEBI" id="CHEBI:456216"/>
        <dbReference type="EC" id="2.7.2.19"/>
    </reaction>
</comment>
<keyword evidence="4 9" id="KW-0808">Transferase</keyword>
<dbReference type="PANTHER" id="PTHR23342:SF0">
    <property type="entry name" value="N-ACETYLGLUTAMATE SYNTHASE, MITOCHONDRIAL"/>
    <property type="match status" value="1"/>
</dbReference>
<dbReference type="UniPathway" id="UPA00033">
    <property type="reaction ID" value="UER00036"/>
</dbReference>
<feature type="binding site" evidence="9">
    <location>
        <position position="62"/>
    </location>
    <ligand>
        <name>substrate</name>
    </ligand>
</feature>
<feature type="binding site" evidence="9">
    <location>
        <begin position="35"/>
        <end position="36"/>
    </location>
    <ligand>
        <name>substrate</name>
    </ligand>
</feature>
<evidence type="ECO:0000256" key="4">
    <source>
        <dbReference type="ARBA" id="ARBA00022679"/>
    </source>
</evidence>
<dbReference type="Gene3D" id="3.40.1160.10">
    <property type="entry name" value="Acetylglutamate kinase-like"/>
    <property type="match status" value="1"/>
</dbReference>
<evidence type="ECO:0000256" key="8">
    <source>
        <dbReference type="ARBA" id="ARBA00023154"/>
    </source>
</evidence>
<dbReference type="EC" id="2.7.2.19" evidence="9"/>
<dbReference type="NCBIfam" id="TIGR00761">
    <property type="entry name" value="argB"/>
    <property type="match status" value="1"/>
</dbReference>
<evidence type="ECO:0000313" key="11">
    <source>
        <dbReference type="EMBL" id="AWR94310.1"/>
    </source>
</evidence>
<dbReference type="Proteomes" id="UP000248044">
    <property type="component" value="Chromosome"/>
</dbReference>
<dbReference type="GO" id="GO:0005737">
    <property type="term" value="C:cytoplasm"/>
    <property type="evidence" value="ECO:0007669"/>
    <property type="project" value="UniProtKB-SubCell"/>
</dbReference>
<comment type="pathway">
    <text evidence="9">Amino-acid biosynthesis; L-lysine biosynthesis via AAA pathway; L-lysine from L-alpha-aminoadipate (Thermus route): step 2/5.</text>
</comment>
<evidence type="ECO:0000256" key="9">
    <source>
        <dbReference type="HAMAP-Rule" id="MF_02082"/>
    </source>
</evidence>
<comment type="subcellular location">
    <subcellularLocation>
        <location evidence="9">Cytoplasm</location>
    </subcellularLocation>
</comment>
<dbReference type="GO" id="GO:0043744">
    <property type="term" value="F:N2-acetyl-L-aminoadipate kinase activity"/>
    <property type="evidence" value="ECO:0007669"/>
    <property type="project" value="RHEA"/>
</dbReference>
<organism evidence="11 12">
    <name type="scientific">Acidianus brierleyi</name>
    <dbReference type="NCBI Taxonomy" id="41673"/>
    <lineage>
        <taxon>Archaea</taxon>
        <taxon>Thermoproteota</taxon>
        <taxon>Thermoprotei</taxon>
        <taxon>Sulfolobales</taxon>
        <taxon>Sulfolobaceae</taxon>
        <taxon>Acidianus</taxon>
    </lineage>
</organism>
<evidence type="ECO:0000256" key="1">
    <source>
        <dbReference type="ARBA" id="ARBA00022490"/>
    </source>
</evidence>
<feature type="binding site" evidence="9">
    <location>
        <position position="167"/>
    </location>
    <ligand>
        <name>substrate</name>
    </ligand>
</feature>
<dbReference type="InterPro" id="IPR036393">
    <property type="entry name" value="AceGlu_kinase-like_sf"/>
</dbReference>
<comment type="catalytic activity">
    <reaction evidence="9">
        <text>[amino-group carrier protein]-C-terminal-N-(1,4-dicarboxybutan-1-yl)-L-glutamine + ATP = [amino-group carrier protein]-C-terminal-N-(1-carboxy-5-phosphooxy-5-oxopentan-1-yl)-L-glutamine + ADP</text>
        <dbReference type="Rhea" id="RHEA:41944"/>
        <dbReference type="Rhea" id="RHEA-COMP:9694"/>
        <dbReference type="Rhea" id="RHEA-COMP:9712"/>
        <dbReference type="ChEBI" id="CHEBI:30616"/>
        <dbReference type="ChEBI" id="CHEBI:78499"/>
        <dbReference type="ChEBI" id="CHEBI:78503"/>
        <dbReference type="ChEBI" id="CHEBI:456216"/>
        <dbReference type="EC" id="2.7.2.17"/>
    </reaction>
</comment>
<sequence>MIVVKTGGRVIKDSFDSLIRSVLKYDNKIVLIHGGGDIVTEYSKKMGIEPVFVTSPEGIRSRYTSKEELEVYIMAMNLINKNIVKSLASNGKKCIGLTGADGPIAIAERKKRIMIIDERGKKRIIDGGYTGKITQVNSNYIFSLLNIFDDIIIAPLAIDIDENTLLNVDGDQMAFSIAKAIKADTLILLTDVNGVMMEGKIINNISAEDARDLSRKVGAGMNRKLLMASEAISSGVKKVIIAQGKIEDSINNALNGNGTVIS</sequence>
<keyword evidence="2 9" id="KW-0055">Arginine biosynthesis</keyword>